<dbReference type="Proteomes" id="UP000826195">
    <property type="component" value="Unassembled WGS sequence"/>
</dbReference>
<name>A0AAV7I372_COTGL</name>
<organism evidence="1 2">
    <name type="scientific">Cotesia glomerata</name>
    <name type="common">Lepidopteran parasitic wasp</name>
    <name type="synonym">Apanteles glomeratus</name>
    <dbReference type="NCBI Taxonomy" id="32391"/>
    <lineage>
        <taxon>Eukaryota</taxon>
        <taxon>Metazoa</taxon>
        <taxon>Ecdysozoa</taxon>
        <taxon>Arthropoda</taxon>
        <taxon>Hexapoda</taxon>
        <taxon>Insecta</taxon>
        <taxon>Pterygota</taxon>
        <taxon>Neoptera</taxon>
        <taxon>Endopterygota</taxon>
        <taxon>Hymenoptera</taxon>
        <taxon>Apocrita</taxon>
        <taxon>Ichneumonoidea</taxon>
        <taxon>Braconidae</taxon>
        <taxon>Microgastrinae</taxon>
        <taxon>Cotesia</taxon>
    </lineage>
</organism>
<dbReference type="AlphaFoldDB" id="A0AAV7I372"/>
<accession>A0AAV7I372</accession>
<keyword evidence="2" id="KW-1185">Reference proteome</keyword>
<protein>
    <submittedName>
        <fullName evidence="1">Uncharacterized protein</fullName>
    </submittedName>
</protein>
<reference evidence="1 2" key="1">
    <citation type="journal article" date="2021" name="J. Hered.">
        <title>A chromosome-level genome assembly of the parasitoid wasp, Cotesia glomerata (Hymenoptera: Braconidae).</title>
        <authorList>
            <person name="Pinto B.J."/>
            <person name="Weis J.J."/>
            <person name="Gamble T."/>
            <person name="Ode P.J."/>
            <person name="Paul R."/>
            <person name="Zaspel J.M."/>
        </authorList>
    </citation>
    <scope>NUCLEOTIDE SEQUENCE [LARGE SCALE GENOMIC DNA]</scope>
    <source>
        <strain evidence="1">CgM1</strain>
    </source>
</reference>
<proteinExistence type="predicted"/>
<dbReference type="EMBL" id="JAHXZJ010002609">
    <property type="protein sequence ID" value="KAH0540485.1"/>
    <property type="molecule type" value="Genomic_DNA"/>
</dbReference>
<sequence>MQSIMDGDSESKIVSTSQQQQQPCQNDITILQLQYYLLWLIGMEIRMYDTNEANLQFWSMASTDYLIMCYNLVKVMNADFGYFLSLQVIAGDENSEVFKTRCRMLYSYELMMDLEQKLESTDQCIKNVENTIIITTTNYL</sequence>
<comment type="caution">
    <text evidence="1">The sequence shown here is derived from an EMBL/GenBank/DDBJ whole genome shotgun (WGS) entry which is preliminary data.</text>
</comment>
<gene>
    <name evidence="1" type="ORF">KQX54_017698</name>
</gene>
<evidence type="ECO:0000313" key="1">
    <source>
        <dbReference type="EMBL" id="KAH0540485.1"/>
    </source>
</evidence>
<evidence type="ECO:0000313" key="2">
    <source>
        <dbReference type="Proteomes" id="UP000826195"/>
    </source>
</evidence>